<evidence type="ECO:0000256" key="2">
    <source>
        <dbReference type="ARBA" id="ARBA00022676"/>
    </source>
</evidence>
<dbReference type="SUPFAM" id="SSF53448">
    <property type="entry name" value="Nucleotide-diphospho-sugar transferases"/>
    <property type="match status" value="1"/>
</dbReference>
<dbReference type="Proteomes" id="UP001368500">
    <property type="component" value="Unassembled WGS sequence"/>
</dbReference>
<keyword evidence="5" id="KW-1185">Reference proteome</keyword>
<reference evidence="4 5" key="1">
    <citation type="submission" date="2024-04" db="EMBL/GenBank/DDBJ databases">
        <title>Novel species of the genus Ideonella isolated from streams.</title>
        <authorList>
            <person name="Lu H."/>
        </authorList>
    </citation>
    <scope>NUCLEOTIDE SEQUENCE [LARGE SCALE GENOMIC DNA]</scope>
    <source>
        <strain evidence="4 5">BYS139W</strain>
    </source>
</reference>
<dbReference type="PANTHER" id="PTHR43179:SF12">
    <property type="entry name" value="GALACTOFURANOSYLTRANSFERASE GLFT2"/>
    <property type="match status" value="1"/>
</dbReference>
<dbReference type="EC" id="2.4.-.-" evidence="4"/>
<protein>
    <submittedName>
        <fullName evidence="4">Glycosyltransferase family 2 protein</fullName>
        <ecNumber evidence="4">2.4.-.-</ecNumber>
    </submittedName>
</protein>
<keyword evidence="2 4" id="KW-0328">Glycosyltransferase</keyword>
<dbReference type="GO" id="GO:0016757">
    <property type="term" value="F:glycosyltransferase activity"/>
    <property type="evidence" value="ECO:0007669"/>
    <property type="project" value="UniProtKB-KW"/>
</dbReference>
<dbReference type="EMBL" id="JBBUTF010000005">
    <property type="protein sequence ID" value="MEK8025571.1"/>
    <property type="molecule type" value="Genomic_DNA"/>
</dbReference>
<dbReference type="Gene3D" id="3.90.550.10">
    <property type="entry name" value="Spore Coat Polysaccharide Biosynthesis Protein SpsA, Chain A"/>
    <property type="match status" value="1"/>
</dbReference>
<comment type="similarity">
    <text evidence="1">Belongs to the glycosyltransferase 2 family.</text>
</comment>
<dbReference type="PANTHER" id="PTHR43179">
    <property type="entry name" value="RHAMNOSYLTRANSFERASE WBBL"/>
    <property type="match status" value="1"/>
</dbReference>
<accession>A0ABU9B6R7</accession>
<evidence type="ECO:0000313" key="4">
    <source>
        <dbReference type="EMBL" id="MEK8025571.1"/>
    </source>
</evidence>
<organism evidence="4 5">
    <name type="scientific">Pseudaquabacterium rugosum</name>
    <dbReference type="NCBI Taxonomy" id="2984194"/>
    <lineage>
        <taxon>Bacteria</taxon>
        <taxon>Pseudomonadati</taxon>
        <taxon>Pseudomonadota</taxon>
        <taxon>Betaproteobacteria</taxon>
        <taxon>Burkholderiales</taxon>
        <taxon>Sphaerotilaceae</taxon>
        <taxon>Pseudaquabacterium</taxon>
    </lineage>
</organism>
<evidence type="ECO:0000256" key="1">
    <source>
        <dbReference type="ARBA" id="ARBA00006739"/>
    </source>
</evidence>
<evidence type="ECO:0000313" key="5">
    <source>
        <dbReference type="Proteomes" id="UP001368500"/>
    </source>
</evidence>
<gene>
    <name evidence="4" type="ORF">AACH11_06315</name>
</gene>
<proteinExistence type="inferred from homology"/>
<keyword evidence="3 4" id="KW-0808">Transferase</keyword>
<evidence type="ECO:0000256" key="3">
    <source>
        <dbReference type="ARBA" id="ARBA00022679"/>
    </source>
</evidence>
<dbReference type="RefSeq" id="WP_341373355.1">
    <property type="nucleotide sequence ID" value="NZ_JBBUTF010000005.1"/>
</dbReference>
<dbReference type="InterPro" id="IPR029044">
    <property type="entry name" value="Nucleotide-diphossugar_trans"/>
</dbReference>
<sequence length="327" mass="35997">MKSMGVRAVAILVNWKGADDTIQCLRSLQADLARDDFKVVVVDNASPSSGIDEILQGIASFMPAENWIRVEEGEVANREWEQLPSVVFIKAKKNHGFAGGNNVGTRFFMADASVGVYWYLNNDTAVERDTVSSLCQEFSGTSGPLAVGSLLVHYDHPEVVQSAGCLFNPLTGRLGRLGEGLSRQDSSLKNPSDFSYLAGASLAVNRKYLDVVGLMSEDYFLYFEELDWVARARAKGLSAPLLCLKSVVRHKEGGSIGTKSVQVKKHSLVAEFYLARSYVKFYWRHHRVLLPAILTRLTAKAALSAVKGDARRARAIFLGMLQQAQYS</sequence>
<name>A0ABU9B6R7_9BURK</name>
<comment type="caution">
    <text evidence="4">The sequence shown here is derived from an EMBL/GenBank/DDBJ whole genome shotgun (WGS) entry which is preliminary data.</text>
</comment>